<dbReference type="Proteomes" id="UP000767854">
    <property type="component" value="Unassembled WGS sequence"/>
</dbReference>
<evidence type="ECO:0000256" key="10">
    <source>
        <dbReference type="HAMAP-Rule" id="MF_00278"/>
    </source>
</evidence>
<evidence type="ECO:0000256" key="6">
    <source>
        <dbReference type="ARBA" id="ARBA00023102"/>
    </source>
</evidence>
<keyword evidence="10" id="KW-0963">Cytoplasm</keyword>
<feature type="active site" description="Nucleophile" evidence="10">
    <location>
        <position position="79"/>
    </location>
</feature>
<keyword evidence="6 10" id="KW-0368">Histidine biosynthesis</keyword>
<dbReference type="PANTHER" id="PTHR42701:SF1">
    <property type="entry name" value="IMIDAZOLE GLYCEROL PHOSPHATE SYNTHASE SUBUNIT HISH"/>
    <property type="match status" value="1"/>
</dbReference>
<keyword evidence="3 10" id="KW-0028">Amino-acid biosynthesis</keyword>
<reference evidence="12 13" key="1">
    <citation type="submission" date="2021-01" db="EMBL/GenBank/DDBJ databases">
        <title>Genomic Encyclopedia of Type Strains, Phase IV (KMG-IV): sequencing the most valuable type-strain genomes for metagenomic binning, comparative biology and taxonomic classification.</title>
        <authorList>
            <person name="Goeker M."/>
        </authorList>
    </citation>
    <scope>NUCLEOTIDE SEQUENCE [LARGE SCALE GENOMIC DNA]</scope>
    <source>
        <strain evidence="12 13">DSM 24436</strain>
    </source>
</reference>
<comment type="function">
    <text evidence="10">IGPS catalyzes the conversion of PRFAR and glutamine to IGP, AICAR and glutamate. The HisH subunit catalyzes the hydrolysis of glutamine to glutamate and ammonia as part of the synthesis of IGP and AICAR. The resulting ammonia molecule is channeled to the active site of HisF.</text>
</comment>
<accession>A0ABS2MPT5</accession>
<organism evidence="12 13">
    <name type="scientific">Fusibacter tunisiensis</name>
    <dbReference type="NCBI Taxonomy" id="1008308"/>
    <lineage>
        <taxon>Bacteria</taxon>
        <taxon>Bacillati</taxon>
        <taxon>Bacillota</taxon>
        <taxon>Clostridia</taxon>
        <taxon>Eubacteriales</taxon>
        <taxon>Eubacteriales Family XII. Incertae Sedis</taxon>
        <taxon>Fusibacter</taxon>
    </lineage>
</organism>
<comment type="subunit">
    <text evidence="2 10">Heterodimer of HisH and HisF.</text>
</comment>
<dbReference type="RefSeq" id="WP_204662869.1">
    <property type="nucleotide sequence ID" value="NZ_JAFBDT010000005.1"/>
</dbReference>
<comment type="subcellular location">
    <subcellularLocation>
        <location evidence="10">Cytoplasm</location>
    </subcellularLocation>
</comment>
<evidence type="ECO:0000256" key="7">
    <source>
        <dbReference type="ARBA" id="ARBA00023239"/>
    </source>
</evidence>
<evidence type="ECO:0000256" key="1">
    <source>
        <dbReference type="ARBA" id="ARBA00005091"/>
    </source>
</evidence>
<evidence type="ECO:0000256" key="9">
    <source>
        <dbReference type="ARBA" id="ARBA00049534"/>
    </source>
</evidence>
<gene>
    <name evidence="10" type="primary">hisH</name>
    <name evidence="12" type="ORF">JOC49_000915</name>
</gene>
<proteinExistence type="inferred from homology"/>
<evidence type="ECO:0000256" key="2">
    <source>
        <dbReference type="ARBA" id="ARBA00011152"/>
    </source>
</evidence>
<evidence type="ECO:0000313" key="13">
    <source>
        <dbReference type="Proteomes" id="UP000767854"/>
    </source>
</evidence>
<feature type="active site" evidence="10">
    <location>
        <position position="173"/>
    </location>
</feature>
<evidence type="ECO:0000256" key="3">
    <source>
        <dbReference type="ARBA" id="ARBA00022605"/>
    </source>
</evidence>
<keyword evidence="5 10" id="KW-0315">Glutamine amidotransferase</keyword>
<dbReference type="EC" id="4.3.2.10" evidence="10"/>
<evidence type="ECO:0000313" key="12">
    <source>
        <dbReference type="EMBL" id="MBM7561395.1"/>
    </source>
</evidence>
<dbReference type="PIRSF" id="PIRSF000495">
    <property type="entry name" value="Amidotransf_hisH"/>
    <property type="match status" value="1"/>
</dbReference>
<dbReference type="InterPro" id="IPR010139">
    <property type="entry name" value="Imidazole-glycPsynth_HisH"/>
</dbReference>
<dbReference type="Gene3D" id="3.40.50.880">
    <property type="match status" value="1"/>
</dbReference>
<keyword evidence="7 10" id="KW-0456">Lyase</keyword>
<evidence type="ECO:0000256" key="5">
    <source>
        <dbReference type="ARBA" id="ARBA00022962"/>
    </source>
</evidence>
<sequence length="194" mass="21464">MIAIVNYGVGNIMSLKNFLERFDNFVSVTDAPETILMADLVVLPGVGHFGPAMRQLNRSGLAEALGKRHDAGGPILGICLGMQLMFESSLEDPDALGFGWFSGHVDLFSSELITPHMGWNSVLWDGVLADYYFVHSYKVSMDLDENAEIGYASYGEKFPAIIRHKNICGVQFHPEISSNVGITFMKNLMEAWQL</sequence>
<keyword evidence="13" id="KW-1185">Reference proteome</keyword>
<dbReference type="GO" id="GO:0016757">
    <property type="term" value="F:glycosyltransferase activity"/>
    <property type="evidence" value="ECO:0007669"/>
    <property type="project" value="UniProtKB-KW"/>
</dbReference>
<comment type="catalytic activity">
    <reaction evidence="8 10">
        <text>5-[(5-phospho-1-deoxy-D-ribulos-1-ylimino)methylamino]-1-(5-phospho-beta-D-ribosyl)imidazole-4-carboxamide + L-glutamine = D-erythro-1-(imidazol-4-yl)glycerol 3-phosphate + 5-amino-1-(5-phospho-beta-D-ribosyl)imidazole-4-carboxamide + L-glutamate + H(+)</text>
        <dbReference type="Rhea" id="RHEA:24793"/>
        <dbReference type="ChEBI" id="CHEBI:15378"/>
        <dbReference type="ChEBI" id="CHEBI:29985"/>
        <dbReference type="ChEBI" id="CHEBI:58278"/>
        <dbReference type="ChEBI" id="CHEBI:58359"/>
        <dbReference type="ChEBI" id="CHEBI:58475"/>
        <dbReference type="ChEBI" id="CHEBI:58525"/>
        <dbReference type="EC" id="4.3.2.10"/>
    </reaction>
</comment>
<protein>
    <recommendedName>
        <fullName evidence="10">Imidazole glycerol phosphate synthase subunit HisH</fullName>
        <ecNumber evidence="10">4.3.2.10</ecNumber>
    </recommendedName>
    <alternativeName>
        <fullName evidence="10">IGP synthase glutaminase subunit</fullName>
        <ecNumber evidence="10">3.5.1.2</ecNumber>
    </alternativeName>
    <alternativeName>
        <fullName evidence="10">IGP synthase subunit HisH</fullName>
    </alternativeName>
    <alternativeName>
        <fullName evidence="10">ImGP synthase subunit HisH</fullName>
        <shortName evidence="10">IGPS subunit HisH</shortName>
    </alternativeName>
</protein>
<feature type="domain" description="Glutamine amidotransferase" evidence="11">
    <location>
        <begin position="33"/>
        <end position="181"/>
    </location>
</feature>
<keyword evidence="12" id="KW-0808">Transferase</keyword>
<dbReference type="HAMAP" id="MF_00278">
    <property type="entry name" value="HisH"/>
    <property type="match status" value="1"/>
</dbReference>
<dbReference type="NCBIfam" id="TIGR01855">
    <property type="entry name" value="IMP_synth_hisH"/>
    <property type="match status" value="1"/>
</dbReference>
<keyword evidence="12" id="KW-0328">Glycosyltransferase</keyword>
<feature type="active site" evidence="10">
    <location>
        <position position="175"/>
    </location>
</feature>
<dbReference type="EMBL" id="JAFBDT010000005">
    <property type="protein sequence ID" value="MBM7561395.1"/>
    <property type="molecule type" value="Genomic_DNA"/>
</dbReference>
<dbReference type="CDD" id="cd01748">
    <property type="entry name" value="GATase1_IGP_Synthase"/>
    <property type="match status" value="1"/>
</dbReference>
<comment type="catalytic activity">
    <reaction evidence="9 10">
        <text>L-glutamine + H2O = L-glutamate + NH4(+)</text>
        <dbReference type="Rhea" id="RHEA:15889"/>
        <dbReference type="ChEBI" id="CHEBI:15377"/>
        <dbReference type="ChEBI" id="CHEBI:28938"/>
        <dbReference type="ChEBI" id="CHEBI:29985"/>
        <dbReference type="ChEBI" id="CHEBI:58359"/>
        <dbReference type="EC" id="3.5.1.2"/>
    </reaction>
</comment>
<evidence type="ECO:0000256" key="8">
    <source>
        <dbReference type="ARBA" id="ARBA00047838"/>
    </source>
</evidence>
<dbReference type="InterPro" id="IPR029062">
    <property type="entry name" value="Class_I_gatase-like"/>
</dbReference>
<dbReference type="PANTHER" id="PTHR42701">
    <property type="entry name" value="IMIDAZOLE GLYCEROL PHOSPHATE SYNTHASE SUBUNIT HISH"/>
    <property type="match status" value="1"/>
</dbReference>
<keyword evidence="4 10" id="KW-0378">Hydrolase</keyword>
<evidence type="ECO:0000259" key="11">
    <source>
        <dbReference type="Pfam" id="PF00117"/>
    </source>
</evidence>
<name>A0ABS2MPT5_9FIRM</name>
<evidence type="ECO:0000256" key="4">
    <source>
        <dbReference type="ARBA" id="ARBA00022801"/>
    </source>
</evidence>
<dbReference type="SUPFAM" id="SSF52317">
    <property type="entry name" value="Class I glutamine amidotransferase-like"/>
    <property type="match status" value="1"/>
</dbReference>
<dbReference type="InterPro" id="IPR017926">
    <property type="entry name" value="GATASE"/>
</dbReference>
<dbReference type="PROSITE" id="PS51273">
    <property type="entry name" value="GATASE_TYPE_1"/>
    <property type="match status" value="1"/>
</dbReference>
<comment type="caution">
    <text evidence="12">The sequence shown here is derived from an EMBL/GenBank/DDBJ whole genome shotgun (WGS) entry which is preliminary data.</text>
</comment>
<dbReference type="EC" id="3.5.1.2" evidence="10"/>
<comment type="pathway">
    <text evidence="1 10">Amino-acid biosynthesis; L-histidine biosynthesis; L-histidine from 5-phospho-alpha-D-ribose 1-diphosphate: step 5/9.</text>
</comment>
<dbReference type="Pfam" id="PF00117">
    <property type="entry name" value="GATase"/>
    <property type="match status" value="1"/>
</dbReference>